<dbReference type="Proteomes" id="UP000204551">
    <property type="component" value="Chromosome"/>
</dbReference>
<name>A0A221US80_9FLAO</name>
<protein>
    <submittedName>
        <fullName evidence="2">Quinone oxidoreductase 2</fullName>
        <ecNumber evidence="2">1.6.5.2</ecNumber>
    </submittedName>
</protein>
<reference evidence="2 3" key="1">
    <citation type="submission" date="2017-07" db="EMBL/GenBank/DDBJ databases">
        <title>Genome Sequence of Arenibacter algicola Strain SMS7 Isolated from a culture of the Diatom Skeletonema marinoi.</title>
        <authorList>
            <person name="Topel M."/>
            <person name="Pinder M.I.M."/>
            <person name="Johansson O.N."/>
            <person name="Kourtchenko O."/>
            <person name="Godhe A."/>
            <person name="Clarke A.K."/>
        </authorList>
    </citation>
    <scope>NUCLEOTIDE SEQUENCE [LARGE SCALE GENOMIC DNA]</scope>
    <source>
        <strain evidence="2 3">SMS7</strain>
    </source>
</reference>
<dbReference type="Gene3D" id="3.90.25.10">
    <property type="entry name" value="UDP-galactose 4-epimerase, domain 1"/>
    <property type="match status" value="1"/>
</dbReference>
<dbReference type="PANTHER" id="PTHR47129">
    <property type="entry name" value="QUINONE OXIDOREDUCTASE 2"/>
    <property type="match status" value="1"/>
</dbReference>
<organism evidence="2 3">
    <name type="scientific">Arenibacter algicola</name>
    <dbReference type="NCBI Taxonomy" id="616991"/>
    <lineage>
        <taxon>Bacteria</taxon>
        <taxon>Pseudomonadati</taxon>
        <taxon>Bacteroidota</taxon>
        <taxon>Flavobacteriia</taxon>
        <taxon>Flavobacteriales</taxon>
        <taxon>Flavobacteriaceae</taxon>
        <taxon>Arenibacter</taxon>
    </lineage>
</organism>
<dbReference type="RefSeq" id="WP_093977170.1">
    <property type="nucleotide sequence ID" value="NZ_CP022515.1"/>
</dbReference>
<dbReference type="Pfam" id="PF05368">
    <property type="entry name" value="NmrA"/>
    <property type="match status" value="1"/>
</dbReference>
<dbReference type="CDD" id="cd05269">
    <property type="entry name" value="TMR_SDR_a"/>
    <property type="match status" value="1"/>
</dbReference>
<dbReference type="EC" id="1.6.5.2" evidence="2"/>
<feature type="domain" description="NmrA-like" evidence="1">
    <location>
        <begin position="2"/>
        <end position="259"/>
    </location>
</feature>
<dbReference type="KEGG" id="aalg:AREALGSMS7_00570"/>
<dbReference type="InterPro" id="IPR036291">
    <property type="entry name" value="NAD(P)-bd_dom_sf"/>
</dbReference>
<dbReference type="EMBL" id="CP022515">
    <property type="protein sequence ID" value="ASO04058.1"/>
    <property type="molecule type" value="Genomic_DNA"/>
</dbReference>
<gene>
    <name evidence="2" type="ORF">AREALGSMS7_00570</name>
</gene>
<sequence>MKKTLITGATGGLGSNVVNFLKEKTGVENIAVLVRDENSALSKQYANEGIEVRIGDYNNLESLENAFTGIQTLYFVSGSDVKNRLQQHKNVIDTAKKSGINHILYTSTVRKNESDSAPLASVVGSHKQTEDWIKASGITYTILRHNLYAEVINMFIGDKDQLLQTKAVYLPTGNGLTAFVPRKDFAEAEATILSNPTNYQNNTLEFNGSEKISFSEIAKKISEIVKEPIAYISPEITEFEAKMNEIGLPKPIIELLSTFSLGIADEEFDQESNDLETVLGRRTISISEYLKSTYK</sequence>
<dbReference type="Gene3D" id="3.40.50.720">
    <property type="entry name" value="NAD(P)-binding Rossmann-like Domain"/>
    <property type="match status" value="1"/>
</dbReference>
<evidence type="ECO:0000313" key="2">
    <source>
        <dbReference type="EMBL" id="ASO04058.1"/>
    </source>
</evidence>
<dbReference type="GO" id="GO:0003955">
    <property type="term" value="F:NAD(P)H dehydrogenase (quinone) activity"/>
    <property type="evidence" value="ECO:0007669"/>
    <property type="project" value="UniProtKB-EC"/>
</dbReference>
<dbReference type="AlphaFoldDB" id="A0A221US80"/>
<dbReference type="SUPFAM" id="SSF51735">
    <property type="entry name" value="NAD(P)-binding Rossmann-fold domains"/>
    <property type="match status" value="1"/>
</dbReference>
<proteinExistence type="predicted"/>
<dbReference type="InterPro" id="IPR052718">
    <property type="entry name" value="NmrA-type_oxidoreductase"/>
</dbReference>
<dbReference type="PANTHER" id="PTHR47129:SF1">
    <property type="entry name" value="NMRA-LIKE DOMAIN-CONTAINING PROTEIN"/>
    <property type="match status" value="1"/>
</dbReference>
<keyword evidence="2" id="KW-0560">Oxidoreductase</keyword>
<evidence type="ECO:0000259" key="1">
    <source>
        <dbReference type="Pfam" id="PF05368"/>
    </source>
</evidence>
<evidence type="ECO:0000313" key="3">
    <source>
        <dbReference type="Proteomes" id="UP000204551"/>
    </source>
</evidence>
<accession>A0A221US80</accession>
<dbReference type="InterPro" id="IPR008030">
    <property type="entry name" value="NmrA-like"/>
</dbReference>